<name>A0A2Z6ZR83_9LAMI</name>
<evidence type="ECO:0000313" key="1">
    <source>
        <dbReference type="EMBL" id="KZT75612.1"/>
    </source>
</evidence>
<protein>
    <submittedName>
        <fullName evidence="1">Uncharacterized protein</fullName>
    </submittedName>
</protein>
<organism evidence="1 2">
    <name type="scientific">Dorcoceras hygrometricum</name>
    <dbReference type="NCBI Taxonomy" id="472368"/>
    <lineage>
        <taxon>Eukaryota</taxon>
        <taxon>Viridiplantae</taxon>
        <taxon>Streptophyta</taxon>
        <taxon>Embryophyta</taxon>
        <taxon>Tracheophyta</taxon>
        <taxon>Spermatophyta</taxon>
        <taxon>Magnoliopsida</taxon>
        <taxon>eudicotyledons</taxon>
        <taxon>Gunneridae</taxon>
        <taxon>Pentapetalae</taxon>
        <taxon>asterids</taxon>
        <taxon>lamiids</taxon>
        <taxon>Lamiales</taxon>
        <taxon>Gesneriaceae</taxon>
        <taxon>Didymocarpoideae</taxon>
        <taxon>Trichosporeae</taxon>
        <taxon>Loxocarpinae</taxon>
        <taxon>Dorcoceras</taxon>
    </lineage>
</organism>
<evidence type="ECO:0000313" key="2">
    <source>
        <dbReference type="Proteomes" id="UP000250235"/>
    </source>
</evidence>
<proteinExistence type="predicted"/>
<gene>
    <name evidence="1" type="ORF">F511_47363</name>
</gene>
<sequence length="104" mass="11430">MRRSTPPACCARWPMMSAALARRHSTLAEDVARRWLGEARWPRCLRDDGTLMRRLGRRTLHARRATSCALPPRVLRGGGAAAGLPPLRRCSGDVVTAGLNSSRV</sequence>
<dbReference type="AlphaFoldDB" id="A0A2Z6ZR83"/>
<keyword evidence="2" id="KW-1185">Reference proteome</keyword>
<accession>A0A2Z6ZR83</accession>
<dbReference type="Proteomes" id="UP000250235">
    <property type="component" value="Unassembled WGS sequence"/>
</dbReference>
<dbReference type="EMBL" id="KV215833">
    <property type="protein sequence ID" value="KZT75612.1"/>
    <property type="molecule type" value="Genomic_DNA"/>
</dbReference>
<reference evidence="1 2" key="1">
    <citation type="journal article" date="2015" name="Proc. Natl. Acad. Sci. U.S.A.">
        <title>The resurrection genome of Boea hygrometrica: A blueprint for survival of dehydration.</title>
        <authorList>
            <person name="Xiao L."/>
            <person name="Yang G."/>
            <person name="Zhang L."/>
            <person name="Yang X."/>
            <person name="Zhao S."/>
            <person name="Ji Z."/>
            <person name="Zhou Q."/>
            <person name="Hu M."/>
            <person name="Wang Y."/>
            <person name="Chen M."/>
            <person name="Xu Y."/>
            <person name="Jin H."/>
            <person name="Xiao X."/>
            <person name="Hu G."/>
            <person name="Bao F."/>
            <person name="Hu Y."/>
            <person name="Wan P."/>
            <person name="Li L."/>
            <person name="Deng X."/>
            <person name="Kuang T."/>
            <person name="Xiang C."/>
            <person name="Zhu J.K."/>
            <person name="Oliver M.J."/>
            <person name="He Y."/>
        </authorList>
    </citation>
    <scope>NUCLEOTIDE SEQUENCE [LARGE SCALE GENOMIC DNA]</scope>
    <source>
        <strain evidence="2">cv. XS01</strain>
    </source>
</reference>